<evidence type="ECO:0000259" key="1">
    <source>
        <dbReference type="Pfam" id="PF01814"/>
    </source>
</evidence>
<reference evidence="2 3" key="1">
    <citation type="journal article" date="2018" name="BMC Genomics">
        <title>The genome of Naegleria lovaniensis, the basis for a comparative approach to unravel pathogenicity factors of the human pathogenic amoeba N. fowleri.</title>
        <authorList>
            <person name="Liechti N."/>
            <person name="Schurch N."/>
            <person name="Bruggmann R."/>
            <person name="Wittwer M."/>
        </authorList>
    </citation>
    <scope>NUCLEOTIDE SEQUENCE [LARGE SCALE GENOMIC DNA]</scope>
    <source>
        <strain evidence="2 3">ATCC 30569</strain>
    </source>
</reference>
<dbReference type="AlphaFoldDB" id="A0AA88GCT4"/>
<organism evidence="2 3">
    <name type="scientific">Naegleria lovaniensis</name>
    <name type="common">Amoeba</name>
    <dbReference type="NCBI Taxonomy" id="51637"/>
    <lineage>
        <taxon>Eukaryota</taxon>
        <taxon>Discoba</taxon>
        <taxon>Heterolobosea</taxon>
        <taxon>Tetramitia</taxon>
        <taxon>Eutetramitia</taxon>
        <taxon>Vahlkampfiidae</taxon>
        <taxon>Naegleria</taxon>
    </lineage>
</organism>
<dbReference type="EMBL" id="PYSW02000060">
    <property type="protein sequence ID" value="KAG2373118.1"/>
    <property type="molecule type" value="Genomic_DNA"/>
</dbReference>
<dbReference type="Proteomes" id="UP000816034">
    <property type="component" value="Unassembled WGS sequence"/>
</dbReference>
<feature type="domain" description="Hemerythrin-like" evidence="1">
    <location>
        <begin position="3"/>
        <end position="128"/>
    </location>
</feature>
<dbReference type="Gene3D" id="1.20.120.520">
    <property type="entry name" value="nmb1532 protein domain like"/>
    <property type="match status" value="1"/>
</dbReference>
<protein>
    <recommendedName>
        <fullName evidence="1">Hemerythrin-like domain-containing protein</fullName>
    </recommendedName>
</protein>
<dbReference type="RefSeq" id="XP_044542292.1">
    <property type="nucleotide sequence ID" value="XM_044688662.1"/>
</dbReference>
<evidence type="ECO:0000313" key="3">
    <source>
        <dbReference type="Proteomes" id="UP000816034"/>
    </source>
</evidence>
<sequence length="188" mass="22171">MDGLSYLENDHVWLRDRFSQFRNETNWTLRRDIIKDIITFVCQHTSAEERYLYELITKKFDNGKFLYDKELVDNQVAKEIMQFLLDNLDVLTTGNFTYRDSFFQECEKLFSGLEDHMKEEENIIFPKLREQLSSNELSQLYRDLEWAKQNAPTMPHPRAPVTGAKLLHPVTGLVDTVTEQITGTSRNQ</sequence>
<dbReference type="PANTHER" id="PTHR35585">
    <property type="entry name" value="HHE DOMAIN PROTEIN (AFU_ORTHOLOGUE AFUA_4G00730)"/>
    <property type="match status" value="1"/>
</dbReference>
<dbReference type="Pfam" id="PF01814">
    <property type="entry name" value="Hemerythrin"/>
    <property type="match status" value="1"/>
</dbReference>
<dbReference type="InterPro" id="IPR012312">
    <property type="entry name" value="Hemerythrin-like"/>
</dbReference>
<comment type="caution">
    <text evidence="2">The sequence shown here is derived from an EMBL/GenBank/DDBJ whole genome shotgun (WGS) entry which is preliminary data.</text>
</comment>
<dbReference type="PANTHER" id="PTHR35585:SF1">
    <property type="entry name" value="HHE DOMAIN PROTEIN (AFU_ORTHOLOGUE AFUA_4G00730)"/>
    <property type="match status" value="1"/>
</dbReference>
<accession>A0AA88GCT4</accession>
<dbReference type="GeneID" id="68105304"/>
<gene>
    <name evidence="2" type="ORF">C9374_012850</name>
</gene>
<proteinExistence type="predicted"/>
<evidence type="ECO:0000313" key="2">
    <source>
        <dbReference type="EMBL" id="KAG2373118.1"/>
    </source>
</evidence>
<keyword evidence="3" id="KW-1185">Reference proteome</keyword>
<name>A0AA88GCT4_NAELO</name>